<sequence length="194" mass="22396">MQKLTRADLYPLEKYVELRPQFRARVMAHKKNRHVPIGPHATLYFEDRLTIQYQVQEMLRVERIFEAEGINDELEAYNPLIPDGTNWKATFMVEYPDIEERREALKRLRGVESRVWVQVEGFDKVWAIADEDLEREDETKTSSVHFLRFELTPAMIEAVKQGAAVSAGIDHPQYRHSTSPLSGAARDALASDLA</sequence>
<evidence type="ECO:0000313" key="1">
    <source>
        <dbReference type="EMBL" id="OGI48857.1"/>
    </source>
</evidence>
<organism evidence="1 2">
    <name type="scientific">Candidatus Muproteobacteria bacterium RBG_16_65_34</name>
    <dbReference type="NCBI Taxonomy" id="1817760"/>
    <lineage>
        <taxon>Bacteria</taxon>
        <taxon>Pseudomonadati</taxon>
        <taxon>Pseudomonadota</taxon>
        <taxon>Candidatus Muproteobacteria</taxon>
    </lineage>
</organism>
<comment type="caution">
    <text evidence="1">The sequence shown here is derived from an EMBL/GenBank/DDBJ whole genome shotgun (WGS) entry which is preliminary data.</text>
</comment>
<evidence type="ECO:0008006" key="3">
    <source>
        <dbReference type="Google" id="ProtNLM"/>
    </source>
</evidence>
<dbReference type="InterPro" id="IPR021890">
    <property type="entry name" value="DUF3501"/>
</dbReference>
<evidence type="ECO:0000313" key="2">
    <source>
        <dbReference type="Proteomes" id="UP000178885"/>
    </source>
</evidence>
<name>A0A1F6TUQ3_9PROT</name>
<dbReference type="Pfam" id="PF12007">
    <property type="entry name" value="DUF3501"/>
    <property type="match status" value="1"/>
</dbReference>
<gene>
    <name evidence="1" type="ORF">A2151_00355</name>
</gene>
<dbReference type="Proteomes" id="UP000178885">
    <property type="component" value="Unassembled WGS sequence"/>
</dbReference>
<dbReference type="AlphaFoldDB" id="A0A1F6TUQ3"/>
<protein>
    <recommendedName>
        <fullName evidence="3">DUF3501 domain-containing protein</fullName>
    </recommendedName>
</protein>
<reference evidence="1 2" key="1">
    <citation type="journal article" date="2016" name="Nat. Commun.">
        <title>Thousands of microbial genomes shed light on interconnected biogeochemical processes in an aquifer system.</title>
        <authorList>
            <person name="Anantharaman K."/>
            <person name="Brown C.T."/>
            <person name="Hug L.A."/>
            <person name="Sharon I."/>
            <person name="Castelle C.J."/>
            <person name="Probst A.J."/>
            <person name="Thomas B.C."/>
            <person name="Singh A."/>
            <person name="Wilkins M.J."/>
            <person name="Karaoz U."/>
            <person name="Brodie E.L."/>
            <person name="Williams K.H."/>
            <person name="Hubbard S.S."/>
            <person name="Banfield J.F."/>
        </authorList>
    </citation>
    <scope>NUCLEOTIDE SEQUENCE [LARGE SCALE GENOMIC DNA]</scope>
</reference>
<dbReference type="STRING" id="1817760.A2151_00355"/>
<accession>A0A1F6TUQ3</accession>
<proteinExistence type="predicted"/>
<dbReference type="EMBL" id="MFSU01000017">
    <property type="protein sequence ID" value="OGI48857.1"/>
    <property type="molecule type" value="Genomic_DNA"/>
</dbReference>